<organism evidence="2">
    <name type="scientific">Candidatus Paraimprobicoccus trichonymphae</name>
    <dbReference type="NCBI Taxonomy" id="3033793"/>
    <lineage>
        <taxon>Bacteria</taxon>
        <taxon>Bacillati</taxon>
        <taxon>Bacillota</taxon>
        <taxon>Clostridia</taxon>
        <taxon>Candidatus Paraimprobicoccus</taxon>
    </lineage>
</organism>
<keyword evidence="1" id="KW-0175">Coiled coil</keyword>
<dbReference type="EMBL" id="AP027925">
    <property type="protein sequence ID" value="BED93028.1"/>
    <property type="molecule type" value="Genomic_DNA"/>
</dbReference>
<dbReference type="AlphaFoldDB" id="A0AA48KY34"/>
<proteinExistence type="predicted"/>
<dbReference type="Proteomes" id="UP001335720">
    <property type="component" value="Chromosome"/>
</dbReference>
<sequence>MKSKKTIKNIFTSVVSFSIIASSLNLSSFNFETYINYFDEIKYSNGAKDYITKNIIGIKDKKIFIESIDTSISKGNNTEFFNICNLSIVFRVLNNLLDYENEFKNFLKMLGVKPKNIDALWNNVKKENIGPLELAEKLNEINEFYSKELTEKLNEINEFYSKKLKVKDEESENKIQQLKSKFESTITLFWEKYKKNVEDFKKTVEEFSVPPEEADKINELRFLFLQHLKIDSRIFTEKKDFDYKFESAIDDIFNGGDFETFFDSE</sequence>
<feature type="coiled-coil region" evidence="1">
    <location>
        <begin position="135"/>
        <end position="181"/>
    </location>
</feature>
<protein>
    <submittedName>
        <fullName evidence="2">Uncharacterized protein</fullName>
    </submittedName>
</protein>
<name>A0AA48KY34_9FIRM</name>
<gene>
    <name evidence="2" type="ORF">RsTaC01_0969</name>
</gene>
<dbReference type="KEGG" id="ptrh:RsTaC01_0969"/>
<evidence type="ECO:0000313" key="2">
    <source>
        <dbReference type="EMBL" id="BED93028.1"/>
    </source>
</evidence>
<evidence type="ECO:0000256" key="1">
    <source>
        <dbReference type="SAM" id="Coils"/>
    </source>
</evidence>
<accession>A0AA48KY34</accession>
<reference evidence="2" key="1">
    <citation type="journal article" date="2023" name="ISME J.">
        <title>Emergence of putative energy parasites within Clostridia revealed by genome analysis of a novel endosymbiotic clade.</title>
        <authorList>
            <person name="Takahashi K."/>
            <person name="Kuwahara H."/>
            <person name="Horikawa Y."/>
            <person name="Izawa K."/>
            <person name="Kato D."/>
            <person name="Inagaki T."/>
            <person name="Yuki M."/>
            <person name="Ohkuma M."/>
            <person name="Hongoh Y."/>
        </authorList>
    </citation>
    <scope>NUCLEOTIDE SEQUENCE</scope>
    <source>
        <strain evidence="2">RsTa-C01</strain>
    </source>
</reference>